<dbReference type="InterPro" id="IPR036322">
    <property type="entry name" value="WD40_repeat_dom_sf"/>
</dbReference>
<feature type="region of interest" description="Disordered" evidence="6">
    <location>
        <begin position="322"/>
        <end position="435"/>
    </location>
</feature>
<accession>A0A067Q2S4</accession>
<dbReference type="FunCoup" id="A0A067Q2S4">
    <property type="interactions" value="500"/>
</dbReference>
<dbReference type="InParanoid" id="A0A067Q2S4"/>
<comment type="similarity">
    <text evidence="1">Belongs to the WD repeat WDR55 family.</text>
</comment>
<evidence type="ECO:0000256" key="6">
    <source>
        <dbReference type="SAM" id="MobiDB-lite"/>
    </source>
</evidence>
<dbReference type="Pfam" id="PF24796">
    <property type="entry name" value="WDR55"/>
    <property type="match status" value="1"/>
</dbReference>
<feature type="compositionally biased region" description="Acidic residues" evidence="6">
    <location>
        <begin position="329"/>
        <end position="368"/>
    </location>
</feature>
<dbReference type="SMART" id="SM00320">
    <property type="entry name" value="WD40"/>
    <property type="match status" value="4"/>
</dbReference>
<evidence type="ECO:0000313" key="8">
    <source>
        <dbReference type="Proteomes" id="UP000027265"/>
    </source>
</evidence>
<dbReference type="InterPro" id="IPR001680">
    <property type="entry name" value="WD40_rpt"/>
</dbReference>
<evidence type="ECO:0000256" key="5">
    <source>
        <dbReference type="ARBA" id="ARBA00039514"/>
    </source>
</evidence>
<evidence type="ECO:0000313" key="7">
    <source>
        <dbReference type="EMBL" id="KDQ56891.1"/>
    </source>
</evidence>
<proteinExistence type="inferred from homology"/>
<dbReference type="Proteomes" id="UP000027265">
    <property type="component" value="Unassembled WGS sequence"/>
</dbReference>
<dbReference type="InterPro" id="IPR015943">
    <property type="entry name" value="WD40/YVTN_repeat-like_dom_sf"/>
</dbReference>
<dbReference type="OrthoDB" id="2288928at2759"/>
<evidence type="ECO:0000256" key="2">
    <source>
        <dbReference type="ARBA" id="ARBA00022574"/>
    </source>
</evidence>
<evidence type="ECO:0000256" key="1">
    <source>
        <dbReference type="ARBA" id="ARBA00007625"/>
    </source>
</evidence>
<organism evidence="7 8">
    <name type="scientific">Jaapia argillacea MUCL 33604</name>
    <dbReference type="NCBI Taxonomy" id="933084"/>
    <lineage>
        <taxon>Eukaryota</taxon>
        <taxon>Fungi</taxon>
        <taxon>Dikarya</taxon>
        <taxon>Basidiomycota</taxon>
        <taxon>Agaricomycotina</taxon>
        <taxon>Agaricomycetes</taxon>
        <taxon>Agaricomycetidae</taxon>
        <taxon>Jaapiales</taxon>
        <taxon>Jaapiaceae</taxon>
        <taxon>Jaapia</taxon>
    </lineage>
</organism>
<evidence type="ECO:0000256" key="3">
    <source>
        <dbReference type="ARBA" id="ARBA00022737"/>
    </source>
</evidence>
<dbReference type="PANTHER" id="PTHR44019:SF20">
    <property type="entry name" value="WD REPEAT-CONTAINING PROTEIN 55"/>
    <property type="match status" value="1"/>
</dbReference>
<reference evidence="8" key="1">
    <citation type="journal article" date="2014" name="Proc. Natl. Acad. Sci. U.S.A.">
        <title>Extensive sampling of basidiomycete genomes demonstrates inadequacy of the white-rot/brown-rot paradigm for wood decay fungi.</title>
        <authorList>
            <person name="Riley R."/>
            <person name="Salamov A.A."/>
            <person name="Brown D.W."/>
            <person name="Nagy L.G."/>
            <person name="Floudas D."/>
            <person name="Held B.W."/>
            <person name="Levasseur A."/>
            <person name="Lombard V."/>
            <person name="Morin E."/>
            <person name="Otillar R."/>
            <person name="Lindquist E.A."/>
            <person name="Sun H."/>
            <person name="LaButti K.M."/>
            <person name="Schmutz J."/>
            <person name="Jabbour D."/>
            <person name="Luo H."/>
            <person name="Baker S.E."/>
            <person name="Pisabarro A.G."/>
            <person name="Walton J.D."/>
            <person name="Blanchette R.A."/>
            <person name="Henrissat B."/>
            <person name="Martin F."/>
            <person name="Cullen D."/>
            <person name="Hibbett D.S."/>
            <person name="Grigoriev I.V."/>
        </authorList>
    </citation>
    <scope>NUCLEOTIDE SEQUENCE [LARGE SCALE GENOMIC DNA]</scope>
    <source>
        <strain evidence="8">MUCL 33604</strain>
    </source>
</reference>
<dbReference type="AlphaFoldDB" id="A0A067Q2S4"/>
<dbReference type="Gene3D" id="2.130.10.10">
    <property type="entry name" value="YVTN repeat-like/Quinoprotein amine dehydrogenase"/>
    <property type="match status" value="2"/>
</dbReference>
<evidence type="ECO:0000256" key="4">
    <source>
        <dbReference type="ARBA" id="ARBA00039238"/>
    </source>
</evidence>
<keyword evidence="3" id="KW-0677">Repeat</keyword>
<gene>
    <name evidence="7" type="ORF">JAAARDRAFT_132232</name>
</gene>
<dbReference type="EMBL" id="KL197721">
    <property type="protein sequence ID" value="KDQ56891.1"/>
    <property type="molecule type" value="Genomic_DNA"/>
</dbReference>
<protein>
    <recommendedName>
        <fullName evidence="4">WD repeat-containing protein JIP5</fullName>
    </recommendedName>
    <alternativeName>
        <fullName evidence="5">WD repeat-containing protein jip5</fullName>
    </alternativeName>
</protein>
<feature type="compositionally biased region" description="Basic and acidic residues" evidence="6">
    <location>
        <begin position="374"/>
        <end position="386"/>
    </location>
</feature>
<keyword evidence="8" id="KW-1185">Reference proteome</keyword>
<feature type="compositionally biased region" description="Acidic residues" evidence="6">
    <location>
        <begin position="387"/>
        <end position="396"/>
    </location>
</feature>
<sequence length="435" mass="47975">MPDIKVRTQIFDLTFHPTLPILYTALLTGDIKAFKYDADQGSSHENLWSVRPSKRSCRGLDVSEDGGRVWGVGKGKALLWVFFLDFFWIGEGADGFLGSSIDSATGKVVEMRNAAHESPINRIKRLMPGLLCTGDDDGVIKLWDPRKEDAIRGYTHHFDFISDFLWLEDKKHLVSTSGDGTLSVIDIRSNKKDPFAHSEDQEDELLSIVSIKNGSKVVVGTQLGILSVFNRKSGWGDCVDRIPGHPHSIDTLCNLPSIYPSAHSTILTGSSDGLVRAVELFPTKLLGVVADHGEFPVERVKVDMGGEGRWVGSVGHEEVVRLTDLREVFEDEEGRGEEEGESESGQGEGDEESGEVDGSEKDSDDEDAAMTISEKAEEGTEKKAADSDDEEGDDSDVPQLQKRKRKKDKDPLTVPERRKKGRNEIVGDPSFFSDL</sequence>
<dbReference type="SUPFAM" id="SSF50978">
    <property type="entry name" value="WD40 repeat-like"/>
    <property type="match status" value="1"/>
</dbReference>
<name>A0A067Q2S4_9AGAM</name>
<dbReference type="STRING" id="933084.A0A067Q2S4"/>
<keyword evidence="2" id="KW-0853">WD repeat</keyword>
<dbReference type="HOGENOM" id="CLU_035848_2_1_1"/>
<dbReference type="PANTHER" id="PTHR44019">
    <property type="entry name" value="WD REPEAT-CONTAINING PROTEIN 55"/>
    <property type="match status" value="1"/>
</dbReference>
<dbReference type="InterPro" id="IPR050505">
    <property type="entry name" value="WDR55/POC1"/>
</dbReference>